<protein>
    <submittedName>
        <fullName evidence="2">Uncharacterized protein</fullName>
    </submittedName>
</protein>
<feature type="transmembrane region" description="Helical" evidence="1">
    <location>
        <begin position="39"/>
        <end position="59"/>
    </location>
</feature>
<sequence length="134" mass="14989">MWESTKKRIVIGVIGSLIMKNYYLRDCPDLTPKVSILPLWFPLYLIGFLLAGGFSRELFWGWLFSRISLLAFPLPCAVDSPCELVPSPLSPSSRKACELLLLRLGFLPLSSLRKCPSHMESLGESLEGVKGVFD</sequence>
<proteinExistence type="predicted"/>
<keyword evidence="1" id="KW-0812">Transmembrane</keyword>
<comment type="caution">
    <text evidence="2">The sequence shown here is derived from an EMBL/GenBank/DDBJ whole genome shotgun (WGS) entry which is preliminary data.</text>
</comment>
<evidence type="ECO:0000256" key="1">
    <source>
        <dbReference type="SAM" id="Phobius"/>
    </source>
</evidence>
<dbReference type="Proteomes" id="UP001552299">
    <property type="component" value="Unassembled WGS sequence"/>
</dbReference>
<keyword evidence="3" id="KW-1185">Reference proteome</keyword>
<dbReference type="AlphaFoldDB" id="A0ABD0TXF0"/>
<name>A0ABD0TXF0_DENTH</name>
<reference evidence="2 3" key="1">
    <citation type="journal article" date="2024" name="Plant Biotechnol. J.">
        <title>Dendrobium thyrsiflorum genome and its molecular insights into genes involved in important horticultural traits.</title>
        <authorList>
            <person name="Chen B."/>
            <person name="Wang J.Y."/>
            <person name="Zheng P.J."/>
            <person name="Li K.L."/>
            <person name="Liang Y.M."/>
            <person name="Chen X.F."/>
            <person name="Zhang C."/>
            <person name="Zhao X."/>
            <person name="He X."/>
            <person name="Zhang G.Q."/>
            <person name="Liu Z.J."/>
            <person name="Xu Q."/>
        </authorList>
    </citation>
    <scope>NUCLEOTIDE SEQUENCE [LARGE SCALE GENOMIC DNA]</scope>
    <source>
        <strain evidence="2">GZMU011</strain>
    </source>
</reference>
<evidence type="ECO:0000313" key="2">
    <source>
        <dbReference type="EMBL" id="KAL0904372.1"/>
    </source>
</evidence>
<keyword evidence="1" id="KW-1133">Transmembrane helix</keyword>
<keyword evidence="1" id="KW-0472">Membrane</keyword>
<evidence type="ECO:0000313" key="3">
    <source>
        <dbReference type="Proteomes" id="UP001552299"/>
    </source>
</evidence>
<accession>A0ABD0TXF0</accession>
<gene>
    <name evidence="2" type="ORF">M5K25_026468</name>
</gene>
<dbReference type="EMBL" id="JANQDX010000019">
    <property type="protein sequence ID" value="KAL0904372.1"/>
    <property type="molecule type" value="Genomic_DNA"/>
</dbReference>
<organism evidence="2 3">
    <name type="scientific">Dendrobium thyrsiflorum</name>
    <name type="common">Pinecone-like raceme dendrobium</name>
    <name type="synonym">Orchid</name>
    <dbReference type="NCBI Taxonomy" id="117978"/>
    <lineage>
        <taxon>Eukaryota</taxon>
        <taxon>Viridiplantae</taxon>
        <taxon>Streptophyta</taxon>
        <taxon>Embryophyta</taxon>
        <taxon>Tracheophyta</taxon>
        <taxon>Spermatophyta</taxon>
        <taxon>Magnoliopsida</taxon>
        <taxon>Liliopsida</taxon>
        <taxon>Asparagales</taxon>
        <taxon>Orchidaceae</taxon>
        <taxon>Epidendroideae</taxon>
        <taxon>Malaxideae</taxon>
        <taxon>Dendrobiinae</taxon>
        <taxon>Dendrobium</taxon>
    </lineage>
</organism>